<name>A0A6P2R2N6_BURL3</name>
<gene>
    <name evidence="1" type="ORF">BLA23254_06064</name>
</gene>
<protein>
    <submittedName>
        <fullName evidence="1">Uncharacterized protein</fullName>
    </submittedName>
</protein>
<evidence type="ECO:0000313" key="1">
    <source>
        <dbReference type="EMBL" id="VWC25967.1"/>
    </source>
</evidence>
<dbReference type="AlphaFoldDB" id="A0A6P2R2N6"/>
<sequence length="127" mass="14297">MFDLLGAGLYRDDELGISPLVHIKNDDSPDLTLETATFDIKGSSALIPGRSIRNDRYVTISQSKFRSYTSKKYSGLILGKSYTEVLDVFHYKIASVADWEIGQAINNRTSDYYKITIPDFEPHEKAA</sequence>
<dbReference type="Proteomes" id="UP000494218">
    <property type="component" value="Unassembled WGS sequence"/>
</dbReference>
<accession>A0A6P2R2N6</accession>
<evidence type="ECO:0000313" key="2">
    <source>
        <dbReference type="Proteomes" id="UP000494218"/>
    </source>
</evidence>
<proteinExistence type="predicted"/>
<organism evidence="1 2">
    <name type="scientific">Burkholderia lata (strain ATCC 17760 / DSM 23089 / LMG 22485 / NCIMB 9086 / R18194 / 383)</name>
    <dbReference type="NCBI Taxonomy" id="482957"/>
    <lineage>
        <taxon>Bacteria</taxon>
        <taxon>Pseudomonadati</taxon>
        <taxon>Pseudomonadota</taxon>
        <taxon>Betaproteobacteria</taxon>
        <taxon>Burkholderiales</taxon>
        <taxon>Burkholderiaceae</taxon>
        <taxon>Burkholderia</taxon>
        <taxon>Burkholderia cepacia complex</taxon>
    </lineage>
</organism>
<reference evidence="1 2" key="1">
    <citation type="submission" date="2019-09" db="EMBL/GenBank/DDBJ databases">
        <authorList>
            <person name="Depoorter E."/>
        </authorList>
    </citation>
    <scope>NUCLEOTIDE SEQUENCE [LARGE SCALE GENOMIC DNA]</scope>
    <source>
        <strain evidence="1">LMG 23254</strain>
    </source>
</reference>
<dbReference type="EMBL" id="CABVPW010000036">
    <property type="protein sequence ID" value="VWC25967.1"/>
    <property type="molecule type" value="Genomic_DNA"/>
</dbReference>